<keyword evidence="4" id="KW-1185">Reference proteome</keyword>
<comment type="caution">
    <text evidence="3">The sequence shown here is derived from an EMBL/GenBank/DDBJ whole genome shotgun (WGS) entry which is preliminary data.</text>
</comment>
<dbReference type="RefSeq" id="WP_202102767.1">
    <property type="nucleotide sequence ID" value="NZ_JAERTY010000004.1"/>
</dbReference>
<accession>A0ABS1R390</accession>
<dbReference type="InterPro" id="IPR035451">
    <property type="entry name" value="Ada-like_dom_sf"/>
</dbReference>
<gene>
    <name evidence="3" type="ORF">JKG61_09680</name>
</gene>
<dbReference type="Pfam" id="PF02805">
    <property type="entry name" value="Ada_Zn_binding"/>
    <property type="match status" value="1"/>
</dbReference>
<feature type="domain" description="Ada DNA repair metal-binding" evidence="2">
    <location>
        <begin position="23"/>
        <end position="68"/>
    </location>
</feature>
<evidence type="ECO:0000313" key="4">
    <source>
        <dbReference type="Proteomes" id="UP000625283"/>
    </source>
</evidence>
<dbReference type="Gene3D" id="3.40.10.10">
    <property type="entry name" value="DNA Methylphosphotriester Repair Domain"/>
    <property type="match status" value="1"/>
</dbReference>
<evidence type="ECO:0000313" key="3">
    <source>
        <dbReference type="EMBL" id="MBL1409019.1"/>
    </source>
</evidence>
<dbReference type="InterPro" id="IPR004026">
    <property type="entry name" value="Ada_DNA_repair_Zn-bd"/>
</dbReference>
<evidence type="ECO:0000256" key="1">
    <source>
        <dbReference type="ARBA" id="ARBA00023159"/>
    </source>
</evidence>
<name>A0ABS1R390_9SPHI</name>
<dbReference type="EMBL" id="JAERTY010000004">
    <property type="protein sequence ID" value="MBL1409019.1"/>
    <property type="molecule type" value="Genomic_DNA"/>
</dbReference>
<sequence length="81" mass="9514">MIRHHEIADRELRAKIRKGKVCWAGNNKLKIYGTLSCASGKRMKRKNRVFFASEQEALSANYRPCGHCMNHKYKKWLYASK</sequence>
<evidence type="ECO:0000259" key="2">
    <source>
        <dbReference type="Pfam" id="PF02805"/>
    </source>
</evidence>
<protein>
    <submittedName>
        <fullName evidence="3">Metal-binding protein</fullName>
    </submittedName>
</protein>
<keyword evidence="1" id="KW-0010">Activator</keyword>
<organism evidence="3 4">
    <name type="scientific">Sphingobacterium faecale</name>
    <dbReference type="NCBI Taxonomy" id="2803775"/>
    <lineage>
        <taxon>Bacteria</taxon>
        <taxon>Pseudomonadati</taxon>
        <taxon>Bacteroidota</taxon>
        <taxon>Sphingobacteriia</taxon>
        <taxon>Sphingobacteriales</taxon>
        <taxon>Sphingobacteriaceae</taxon>
        <taxon>Sphingobacterium</taxon>
    </lineage>
</organism>
<proteinExistence type="predicted"/>
<reference evidence="3 4" key="1">
    <citation type="submission" date="2021-01" db="EMBL/GenBank/DDBJ databases">
        <title>C459-1 draft genome sequence.</title>
        <authorList>
            <person name="Zhang X.-F."/>
        </authorList>
    </citation>
    <scope>NUCLEOTIDE SEQUENCE [LARGE SCALE GENOMIC DNA]</scope>
    <source>
        <strain evidence="4">C459-1</strain>
    </source>
</reference>
<dbReference type="Proteomes" id="UP000625283">
    <property type="component" value="Unassembled WGS sequence"/>
</dbReference>
<dbReference type="SUPFAM" id="SSF57884">
    <property type="entry name" value="Ada DNA repair protein, N-terminal domain (N-Ada 10)"/>
    <property type="match status" value="1"/>
</dbReference>